<dbReference type="InterPro" id="IPR029057">
    <property type="entry name" value="PRTase-like"/>
</dbReference>
<keyword evidence="2" id="KW-0808">Transferase</keyword>
<dbReference type="InterPro" id="IPR051910">
    <property type="entry name" value="ComF/GntX_DNA_util-trans"/>
</dbReference>
<dbReference type="AlphaFoldDB" id="A0A2M8H588"/>
<dbReference type="PANTHER" id="PTHR47505">
    <property type="entry name" value="DNA UTILIZATION PROTEIN YHGH"/>
    <property type="match status" value="1"/>
</dbReference>
<sequence length="244" mass="27725">MLKRLLGKASPILGHRSDWLGLCQLCRQPCDEQALLCHWCLQTLHQPLCRCRLCAAPLPEHIKAEEQICGRCQRRPPPWQRLQVIGDYLPPYPTLIPRLKYAGQILLAPPLAHMLADHLDLAQPPEVILPVPLHWWRQWRRGFNQAEELASTLGKITAIPCDNRLIQRTKATPQQTSLSAGQRRRNLRGAFQIAPHAYRHVALLDDVVTTGATAGRLTRLLHESGVERVEVWALCRTLRHIKPG</sequence>
<dbReference type="RefSeq" id="WP_100861417.1">
    <property type="nucleotide sequence ID" value="NZ_PGCP01000038.1"/>
</dbReference>
<dbReference type="Gene3D" id="3.40.50.2020">
    <property type="match status" value="1"/>
</dbReference>
<reference evidence="2 3" key="1">
    <citation type="submission" date="2017-11" db="EMBL/GenBank/DDBJ databases">
        <title>Draft genome sequence of environmental isolate Aeromonas lusitania sp. nov. MDC 2473.</title>
        <authorList>
            <person name="Colston S.M."/>
            <person name="Navarro A."/>
            <person name="Martinez-Murcia A.J."/>
            <person name="Graf J."/>
        </authorList>
    </citation>
    <scope>NUCLEOTIDE SEQUENCE [LARGE SCALE GENOMIC DNA]</scope>
    <source>
        <strain evidence="2 3">MDC 2473</strain>
    </source>
</reference>
<dbReference type="InterPro" id="IPR000836">
    <property type="entry name" value="PRTase_dom"/>
</dbReference>
<dbReference type="SUPFAM" id="SSF53271">
    <property type="entry name" value="PRTase-like"/>
    <property type="match status" value="1"/>
</dbReference>
<comment type="caution">
    <text evidence="2">The sequence shown here is derived from an EMBL/GenBank/DDBJ whole genome shotgun (WGS) entry which is preliminary data.</text>
</comment>
<keyword evidence="2" id="KW-0328">Glycosyltransferase</keyword>
<gene>
    <name evidence="2" type="ORF">CUC44_18955</name>
</gene>
<dbReference type="GO" id="GO:0016757">
    <property type="term" value="F:glycosyltransferase activity"/>
    <property type="evidence" value="ECO:0007669"/>
    <property type="project" value="UniProtKB-KW"/>
</dbReference>
<evidence type="ECO:0000313" key="3">
    <source>
        <dbReference type="Proteomes" id="UP000232060"/>
    </source>
</evidence>
<evidence type="ECO:0000313" key="2">
    <source>
        <dbReference type="EMBL" id="PJC91701.1"/>
    </source>
</evidence>
<evidence type="ECO:0000256" key="1">
    <source>
        <dbReference type="ARBA" id="ARBA00008007"/>
    </source>
</evidence>
<keyword evidence="3" id="KW-1185">Reference proteome</keyword>
<dbReference type="EMBL" id="PGCP01000038">
    <property type="protein sequence ID" value="PJC91701.1"/>
    <property type="molecule type" value="Genomic_DNA"/>
</dbReference>
<proteinExistence type="inferred from homology"/>
<accession>A0A2M8H588</accession>
<organism evidence="2 3">
    <name type="scientific">Aeromonas lusitana</name>
    <dbReference type="NCBI Taxonomy" id="931529"/>
    <lineage>
        <taxon>Bacteria</taxon>
        <taxon>Pseudomonadati</taxon>
        <taxon>Pseudomonadota</taxon>
        <taxon>Gammaproteobacteria</taxon>
        <taxon>Aeromonadales</taxon>
        <taxon>Aeromonadaceae</taxon>
        <taxon>Aeromonas</taxon>
    </lineage>
</organism>
<dbReference type="CDD" id="cd06223">
    <property type="entry name" value="PRTases_typeI"/>
    <property type="match status" value="1"/>
</dbReference>
<comment type="similarity">
    <text evidence="1">Belongs to the ComF/GntX family.</text>
</comment>
<dbReference type="PANTHER" id="PTHR47505:SF1">
    <property type="entry name" value="DNA UTILIZATION PROTEIN YHGH"/>
    <property type="match status" value="1"/>
</dbReference>
<protein>
    <submittedName>
        <fullName evidence="2">Amidophosphoribosyltransferase</fullName>
    </submittedName>
</protein>
<dbReference type="OrthoDB" id="9793412at2"/>
<name>A0A2M8H588_9GAMM</name>
<dbReference type="Proteomes" id="UP000232060">
    <property type="component" value="Unassembled WGS sequence"/>
</dbReference>